<accession>A0ACC0CP84</accession>
<comment type="caution">
    <text evidence="1">The sequence shown here is derived from an EMBL/GenBank/DDBJ whole genome shotgun (WGS) entry which is preliminary data.</text>
</comment>
<keyword evidence="2" id="KW-1185">Reference proteome</keyword>
<sequence length="417" mass="47040">MQPPISTRLKKTSVVSDNFKNCEPDISTYPLLRAFQSVYFHPLSKTPGPKLWAYSRLPFIIGFIRGLIRGIVVQDIQRLHLRYGPMVRIAPDEVTFAQPEAWTDILRADFPKDPRWWAGEPGRESVLAPTFTTHALKGQEPILQQYVNLLIERLRNLANQESAINIAAWCNYTTFDIFGDLGYGEKAACFGSAARFYPLIELVLTKCIPTSLREEYDNHRKLIADKVQRRLNLEQERLPLDTINATFLELTTGGSETTATVLSGTLNYLVNNRDKLSILEQEIRDLEESGLSLSTLQDLPYLNAVLKEGLRLCPPVPWILSRRVPDGGAHVCGTWLPAGIAVSIQAYSMSRNSNYFHDASSFVPKRWLPKVLKVPSSPFSKDRREAVQPFSVGPYSCIGQHLAWAEMRLILAKLGRS</sequence>
<gene>
    <name evidence="1" type="ORF">F4821DRAFT_272657</name>
</gene>
<proteinExistence type="predicted"/>
<name>A0ACC0CP84_9PEZI</name>
<organism evidence="1 2">
    <name type="scientific">Hypoxylon rubiginosum</name>
    <dbReference type="NCBI Taxonomy" id="110542"/>
    <lineage>
        <taxon>Eukaryota</taxon>
        <taxon>Fungi</taxon>
        <taxon>Dikarya</taxon>
        <taxon>Ascomycota</taxon>
        <taxon>Pezizomycotina</taxon>
        <taxon>Sordariomycetes</taxon>
        <taxon>Xylariomycetidae</taxon>
        <taxon>Xylariales</taxon>
        <taxon>Hypoxylaceae</taxon>
        <taxon>Hypoxylon</taxon>
    </lineage>
</organism>
<dbReference type="Proteomes" id="UP001497680">
    <property type="component" value="Unassembled WGS sequence"/>
</dbReference>
<protein>
    <submittedName>
        <fullName evidence="1">Cytochrome P450</fullName>
    </submittedName>
</protein>
<dbReference type="EMBL" id="MU394376">
    <property type="protein sequence ID" value="KAI6082214.1"/>
    <property type="molecule type" value="Genomic_DNA"/>
</dbReference>
<reference evidence="1 2" key="1">
    <citation type="journal article" date="2022" name="New Phytol.">
        <title>Ecological generalism drives hyperdiversity of secondary metabolite gene clusters in xylarialean endophytes.</title>
        <authorList>
            <person name="Franco M.E.E."/>
            <person name="Wisecaver J.H."/>
            <person name="Arnold A.E."/>
            <person name="Ju Y.M."/>
            <person name="Slot J.C."/>
            <person name="Ahrendt S."/>
            <person name="Moore L.P."/>
            <person name="Eastman K.E."/>
            <person name="Scott K."/>
            <person name="Konkel Z."/>
            <person name="Mondo S.J."/>
            <person name="Kuo A."/>
            <person name="Hayes R.D."/>
            <person name="Haridas S."/>
            <person name="Andreopoulos B."/>
            <person name="Riley R."/>
            <person name="LaButti K."/>
            <person name="Pangilinan J."/>
            <person name="Lipzen A."/>
            <person name="Amirebrahimi M."/>
            <person name="Yan J."/>
            <person name="Adam C."/>
            <person name="Keymanesh K."/>
            <person name="Ng V."/>
            <person name="Louie K."/>
            <person name="Northen T."/>
            <person name="Drula E."/>
            <person name="Henrissat B."/>
            <person name="Hsieh H.M."/>
            <person name="Youens-Clark K."/>
            <person name="Lutzoni F."/>
            <person name="Miadlikowska J."/>
            <person name="Eastwood D.C."/>
            <person name="Hamelin R.C."/>
            <person name="Grigoriev I.V."/>
            <person name="U'Ren J.M."/>
        </authorList>
    </citation>
    <scope>NUCLEOTIDE SEQUENCE [LARGE SCALE GENOMIC DNA]</scope>
    <source>
        <strain evidence="1 2">ER1909</strain>
    </source>
</reference>
<evidence type="ECO:0000313" key="1">
    <source>
        <dbReference type="EMBL" id="KAI6082214.1"/>
    </source>
</evidence>
<evidence type="ECO:0000313" key="2">
    <source>
        <dbReference type="Proteomes" id="UP001497680"/>
    </source>
</evidence>